<accession>A0AAV6N800</accession>
<feature type="compositionally biased region" description="Polar residues" evidence="1">
    <location>
        <begin position="50"/>
        <end position="59"/>
    </location>
</feature>
<dbReference type="AlphaFoldDB" id="A0AAV6N800"/>
<feature type="chain" id="PRO_5043641605" description="Classical arabinogalactan protein 25-like" evidence="3">
    <location>
        <begin position="24"/>
        <end position="127"/>
    </location>
</feature>
<name>A0AAV6N800_9ROSI</name>
<feature type="non-terminal residue" evidence="4">
    <location>
        <position position="1"/>
    </location>
</feature>
<keyword evidence="2" id="KW-0472">Membrane</keyword>
<keyword evidence="3" id="KW-0732">Signal</keyword>
<dbReference type="PANTHER" id="PTHR35725:SF3">
    <property type="entry name" value="CLASSICAL ARABINOGALACTAN PROTEIN 25"/>
    <property type="match status" value="1"/>
</dbReference>
<organism evidence="4 5">
    <name type="scientific">Cucurbita argyrosperma subsp. sororia</name>
    <dbReference type="NCBI Taxonomy" id="37648"/>
    <lineage>
        <taxon>Eukaryota</taxon>
        <taxon>Viridiplantae</taxon>
        <taxon>Streptophyta</taxon>
        <taxon>Embryophyta</taxon>
        <taxon>Tracheophyta</taxon>
        <taxon>Spermatophyta</taxon>
        <taxon>Magnoliopsida</taxon>
        <taxon>eudicotyledons</taxon>
        <taxon>Gunneridae</taxon>
        <taxon>Pentapetalae</taxon>
        <taxon>rosids</taxon>
        <taxon>fabids</taxon>
        <taxon>Cucurbitales</taxon>
        <taxon>Cucurbitaceae</taxon>
        <taxon>Cucurbiteae</taxon>
        <taxon>Cucurbita</taxon>
    </lineage>
</organism>
<gene>
    <name evidence="4" type="ORF">SDJN03_13419</name>
</gene>
<dbReference type="PANTHER" id="PTHR35725">
    <property type="entry name" value="CLASSICAL ARABINOGALACTAN PROTEIN 26"/>
    <property type="match status" value="1"/>
</dbReference>
<evidence type="ECO:0000313" key="5">
    <source>
        <dbReference type="Proteomes" id="UP000685013"/>
    </source>
</evidence>
<feature type="transmembrane region" description="Helical" evidence="2">
    <location>
        <begin position="108"/>
        <end position="126"/>
    </location>
</feature>
<evidence type="ECO:0000256" key="2">
    <source>
        <dbReference type="SAM" id="Phobius"/>
    </source>
</evidence>
<sequence length="127" mass="13168">MRMACFWYCSALITAFLATPLLALPFLTSTTTSSPFQELSPEIAPLLPSTGDQIPSATGSIPTIPSNPSPPNPDEFEAPAPDPSALSPFGLPASFAAPKPPLPCSSNALLLLSALLAALHAFSLLLH</sequence>
<dbReference type="InterPro" id="IPR039346">
    <property type="entry name" value="AGP25/26"/>
</dbReference>
<proteinExistence type="predicted"/>
<keyword evidence="5" id="KW-1185">Reference proteome</keyword>
<protein>
    <recommendedName>
        <fullName evidence="6">Classical arabinogalactan protein 25-like</fullName>
    </recommendedName>
</protein>
<comment type="caution">
    <text evidence="4">The sequence shown here is derived from an EMBL/GenBank/DDBJ whole genome shotgun (WGS) entry which is preliminary data.</text>
</comment>
<feature type="signal peptide" evidence="3">
    <location>
        <begin position="1"/>
        <end position="23"/>
    </location>
</feature>
<evidence type="ECO:0000256" key="3">
    <source>
        <dbReference type="SAM" id="SignalP"/>
    </source>
</evidence>
<evidence type="ECO:0008006" key="6">
    <source>
        <dbReference type="Google" id="ProtNLM"/>
    </source>
</evidence>
<feature type="region of interest" description="Disordered" evidence="1">
    <location>
        <begin position="50"/>
        <end position="85"/>
    </location>
</feature>
<evidence type="ECO:0000313" key="4">
    <source>
        <dbReference type="EMBL" id="KAG6593943.1"/>
    </source>
</evidence>
<keyword evidence="2" id="KW-0812">Transmembrane</keyword>
<keyword evidence="2" id="KW-1133">Transmembrane helix</keyword>
<dbReference type="Proteomes" id="UP000685013">
    <property type="component" value="Chromosome 8"/>
</dbReference>
<evidence type="ECO:0000256" key="1">
    <source>
        <dbReference type="SAM" id="MobiDB-lite"/>
    </source>
</evidence>
<dbReference type="EMBL" id="JAGKQH010000008">
    <property type="protein sequence ID" value="KAG6593943.1"/>
    <property type="molecule type" value="Genomic_DNA"/>
</dbReference>
<reference evidence="4 5" key="1">
    <citation type="journal article" date="2021" name="Hortic Res">
        <title>The domestication of Cucurbita argyrosperma as revealed by the genome of its wild relative.</title>
        <authorList>
            <person name="Barrera-Redondo J."/>
            <person name="Sanchez-de la Vega G."/>
            <person name="Aguirre-Liguori J.A."/>
            <person name="Castellanos-Morales G."/>
            <person name="Gutierrez-Guerrero Y.T."/>
            <person name="Aguirre-Dugua X."/>
            <person name="Aguirre-Planter E."/>
            <person name="Tenaillon M.I."/>
            <person name="Lira-Saade R."/>
            <person name="Eguiarte L.E."/>
        </authorList>
    </citation>
    <scope>NUCLEOTIDE SEQUENCE [LARGE SCALE GENOMIC DNA]</scope>
    <source>
        <strain evidence="4">JBR-2021</strain>
    </source>
</reference>